<dbReference type="InterPro" id="IPR013783">
    <property type="entry name" value="Ig-like_fold"/>
</dbReference>
<dbReference type="Gene3D" id="3.10.350.10">
    <property type="entry name" value="LysM domain"/>
    <property type="match status" value="1"/>
</dbReference>
<dbReference type="InterPro" id="IPR003343">
    <property type="entry name" value="Big_2"/>
</dbReference>
<keyword evidence="5" id="KW-0472">Membrane</keyword>
<proteinExistence type="inferred from homology"/>
<feature type="domain" description="Big-1" evidence="10">
    <location>
        <begin position="1257"/>
        <end position="1351"/>
    </location>
</feature>
<dbReference type="Gene3D" id="2.60.40.10">
    <property type="entry name" value="Immunoglobulins"/>
    <property type="match status" value="17"/>
</dbReference>
<dbReference type="SMART" id="SM00257">
    <property type="entry name" value="LysM"/>
    <property type="match status" value="1"/>
</dbReference>
<sequence>MNRKSKDFIPYHVTFIAWINIATQISFPLASVFAPVAANAFTEQNHQQRTFLLPKKNTLTLRETQPYTLQAGETTQSIAKKYNISLEQLRKLNQFRTFSQSFETLKVGDELDIPMSPLPTLEWENEKPVYIPPEAASEEEIKLAQFVSKAGQFFTKQPNHDKTKAFTQEIITTTASSYLQDWFNHFGSSQIKLVADKKFSLKNSQIDLLLPIYENEESLFFTQGSFHRQEQRIETNLGFGARWYGENQMVGGNTFFDYDISRGHSRLGLGVEYRRDFLKLSGNSYHRLSSWRNARELTDHSARPSNGWDLRAEGWLPTYPHIGGKLTYEQYYGDDVALFGTKNLQRDPYSINIGLNYTPVPLITFNAEHRQGKASKKDSRIGLQLNYQFGKTLKQHLDPESVNAFRSLMGNRYDFVSRNNHIVLDYKKNDVIHLNITDSITGYAGEKIPLHFTVTSKYGLSHIKWDAQALVAAGGHILNENGQYSLVLPSYKNIKNSNNYAITAIAIDKKGNTSSKAIVRVSVTQPAIHTLKSVVSSSRIDLIANGKSSQKLSLSIKDKAGNIIDLAAKEITLERATTRKVKRAMPAKGLKAAPPAKYTAISPFTRLAAGQYEVTLTAGTKPESFILVPKARNAVFPEIKVTVVADTATIQATKPTLNTQTPQLANGNSPIEVKTQLKDANGNPIINSVVTWSSNKDPQKVIFTPVSSTTDNNGYATTLIASTLAGEVTITATPTNGSPQDVTLTFIPDATTSVLKPQNINITQNGSIADGKKPNLVSITITDQFGNPLPNVDVQFATDKGTLANTLVKTDANGVAQTAITSTQAGEANVTITVDGKDIQHKVQFVGDKSTPQIAKPTVSQITQIADGKKPIEITTKLVDAHNNPLPNTVVTWSSNKNANDVQFTQQTTTTDANGLATTTITSTVAGDIIITATAPNATPQEVKVDFLPDTTTAAVQSNDIHVSQTSTVANSNSANTISITVTDAKGNPVPNVEVAFATDKGTLADSKVTTNSQGVAQTAISSDKAGDATVTITVDGKDVKQTISFVGDKNTPQVVKPTTNTVPQIANGNKPFEVKTQIVDVNNNPLPNTVVNWTSNKNGNEVSFSEISSITDANGFATTQVTSTVSGDVLITAATPNATSQDISLTFLPDSTTATIKPTDIIVGSMTSVANGVTGNPIAITVTDANGNVVPNVEVQFATNNGSLADQKVMTDNQGVAKTTITSKQAGDAKITVTVGGKSFDKTVVFTANIQTAKVSSVIPEVKNQYLADGKMTVTYTAKIVDANNNPISNVDTDWLSNLSASEVKFSQAKTKTNAQGETTTTITSTKAEMVIVTASTNGDGKMAKEIHFVADKAQARITSLNVKKSTIVANGVDKTDIYVFVEDNYGNPVEGVDVQLQTNNGAQLTVITPFSKTDINGLVHATLSTSQAANNIMVAAVLANGNQQPISSTVKAVADNTTAKVTIASSANQVQIRPQAQKVLLTATVVDNLNNPLVETPVTWLSDNNTLSVNTTRTDNRGQVTVELSGYIAGETTVTAQLLNRREAQEKIQFIAGDANPLNSFFEIKPQTIVANNREQATATLTLRDQWNNPVTGQRIDWDSNNNAITFTDAKELTNTGEYQVKVSGNLADTIDITAKNGAISKQKSLGLIADSATALIKDINITSHATVPADGISRITVQATITDAANNLAPAGIAIGWRSDVGELSQPVSHTDHNGIAQITLTSVQAGKGSVTAILGQNTKQTVQNIEFLAGNVSSSASTVALSTPSLTAATGETEITVTLKDDIGNRLGNLANKITLDYSTDLGLANSPSFTEITPVGTYRAKLHSTKAGNTDITVLVDGVTLNQKAPLTVIADAQSAQVRGDIKVSKTTETVGNKVTVSAQFEDANGNQLGAGIPVFWTANNGSQLSDNQTTTDANGRSEVTVQRSDVGYANITVNLTSQNTKTAPTISFTQGTIDTSKTVFNITPATIVAGQSATVELILKDQFGNLLTNQISAIQISSNNNEVRIAPVTMPSAGVYHAVVSSDKTGAAILSANLNGSALSQTLTLNVTSDKATSVITSLDISTNNIQAGNAQGVVYTAKIVDKFNNPVPQVNVSWHLQGKAEPFPHSSITDINGNTKISVTSHTVGALVMTAALSASEDKKASVVNVLAGTVNIANSTFTTTKTDIGPDGLESTLFTVKLQDDFGNALLNETVDLTSNVPTQDFTISPVTNHQDGRYSATATATKQGTAKITAKVGNQTIANPIEIKVDAINPTLRFDNMQQRLTYSSAVNNGQVVKGLPNGAQPVWSSDNTSIATVDQQGKVKLKKAGRTKIWARIDGNGIYKSAAASYEVDVEKAKPNLTLTSADTISTIWSDNQAHNIQTSFNNTDVTTIPLEYVSQNTNIAQIDSVSGAITQVKPGIAKLTVRSKETDQFVSESQDITYNLAKARFNVNFNQKEQEITDQRNLFNLQQTSVAIPPKADIEWNSGANNVVNIAKNGSIQSLGKGEANLTMTVKANDYFEQSSGDYKVKVYTKPAITINSISYGNNGNQETNSAYWSPVYTDDNLTVNWSVAGTSDFDMPSDVKIVITKPDGGTDSATSSVTSGPRSNTYEPKQSYLKTNQKVKVEIIAIGKSQHKIENRVQAVDVPIVITEPKDIGNISISYRTLAYVEGDDVVDNNNSCNPPSSLSWFNKHRRAIIFPKVQIGLSGKQLLENIQVSHQILKSEYSGSESFSSDRLTYPVLANPTYGQDTYEYAYSQVSNKAIKEQCYTNHKGNGNLTTILEFAGQQSQLKTHFSWTGY</sequence>
<evidence type="ECO:0000256" key="1">
    <source>
        <dbReference type="ARBA" id="ARBA00004442"/>
    </source>
</evidence>
<dbReference type="InterPro" id="IPR038177">
    <property type="entry name" value="IAT_beta_sf"/>
</dbReference>
<feature type="domain" description="Big-1" evidence="10">
    <location>
        <begin position="757"/>
        <end position="846"/>
    </location>
</feature>
<feature type="domain" description="Big-1" evidence="10">
    <location>
        <begin position="647"/>
        <end position="747"/>
    </location>
</feature>
<dbReference type="SMART" id="SM00634">
    <property type="entry name" value="BID_1"/>
    <property type="match status" value="15"/>
</dbReference>
<evidence type="ECO:0000256" key="2">
    <source>
        <dbReference type="ARBA" id="ARBA00010116"/>
    </source>
</evidence>
<feature type="domain" description="Big-1" evidence="10">
    <location>
        <begin position="854"/>
        <end position="948"/>
    </location>
</feature>
<keyword evidence="4" id="KW-0843">Virulence</keyword>
<dbReference type="Gene3D" id="2.40.160.160">
    <property type="entry name" value="Inverse autotransporter, beta-domain"/>
    <property type="match status" value="1"/>
</dbReference>
<feature type="compositionally biased region" description="Polar residues" evidence="9">
    <location>
        <begin position="2583"/>
        <end position="2600"/>
    </location>
</feature>
<dbReference type="PANTHER" id="PTHR39576">
    <property type="entry name" value="ATTACHING AND EFFACING PROTEIN HOMOLOG-RELATED-RELATED"/>
    <property type="match status" value="1"/>
</dbReference>
<dbReference type="RefSeq" id="WP_132496832.1">
    <property type="nucleotide sequence ID" value="NZ_SMAS01000008.1"/>
</dbReference>
<dbReference type="InterPro" id="IPR008964">
    <property type="entry name" value="Invasin/intimin_cell_adhesion"/>
</dbReference>
<evidence type="ECO:0000256" key="9">
    <source>
        <dbReference type="SAM" id="MobiDB-lite"/>
    </source>
</evidence>
<accession>A0A4R3NL54</accession>
<dbReference type="Pfam" id="PF02368">
    <property type="entry name" value="Big_2"/>
    <property type="match status" value="1"/>
</dbReference>
<name>A0A4R3NL54_9GAMM</name>
<dbReference type="CDD" id="cd00118">
    <property type="entry name" value="LysM"/>
    <property type="match status" value="1"/>
</dbReference>
<dbReference type="Pfam" id="PF01476">
    <property type="entry name" value="LysM"/>
    <property type="match status" value="1"/>
</dbReference>
<feature type="domain" description="Big-1" evidence="10">
    <location>
        <begin position="1159"/>
        <end position="1248"/>
    </location>
</feature>
<dbReference type="PROSITE" id="PS51782">
    <property type="entry name" value="LYSM"/>
    <property type="match status" value="1"/>
</dbReference>
<dbReference type="InterPro" id="IPR015217">
    <property type="entry name" value="Invasin_dom_3"/>
</dbReference>
<evidence type="ECO:0000256" key="6">
    <source>
        <dbReference type="ARBA" id="ARBA00023157"/>
    </source>
</evidence>
<dbReference type="PRINTS" id="PR01369">
    <property type="entry name" value="INTIMIN"/>
</dbReference>
<dbReference type="InterPro" id="IPR051715">
    <property type="entry name" value="Intimin-Invasin_domain"/>
</dbReference>
<feature type="domain" description="Big-1" evidence="10">
    <location>
        <begin position="1359"/>
        <end position="1455"/>
    </location>
</feature>
<dbReference type="PROSITE" id="PS51127">
    <property type="entry name" value="BIG1"/>
    <property type="match status" value="12"/>
</dbReference>
<feature type="domain" description="LysM" evidence="11">
    <location>
        <begin position="65"/>
        <end position="113"/>
    </location>
</feature>
<organism evidence="12 13">
    <name type="scientific">Providencia alcalifaciens</name>
    <dbReference type="NCBI Taxonomy" id="126385"/>
    <lineage>
        <taxon>Bacteria</taxon>
        <taxon>Pseudomonadati</taxon>
        <taxon>Pseudomonadota</taxon>
        <taxon>Gammaproteobacteria</taxon>
        <taxon>Enterobacterales</taxon>
        <taxon>Morganellaceae</taxon>
        <taxon>Providencia</taxon>
    </lineage>
</organism>
<feature type="domain" description="Big-1" evidence="10">
    <location>
        <begin position="1659"/>
        <end position="1752"/>
    </location>
</feature>
<feature type="domain" description="Big-1" evidence="10">
    <location>
        <begin position="2162"/>
        <end position="2250"/>
    </location>
</feature>
<dbReference type="InterPro" id="IPR024519">
    <property type="entry name" value="IAT_beta"/>
</dbReference>
<feature type="domain" description="Big-1" evidence="10">
    <location>
        <begin position="2062"/>
        <end position="2154"/>
    </location>
</feature>
<feature type="region of interest" description="Disordered" evidence="9">
    <location>
        <begin position="2576"/>
        <end position="2600"/>
    </location>
</feature>
<reference evidence="12 13" key="1">
    <citation type="submission" date="2019-03" db="EMBL/GenBank/DDBJ databases">
        <title>Genomic analyses of the natural microbiome of Caenorhabditis elegans.</title>
        <authorList>
            <person name="Samuel B."/>
        </authorList>
    </citation>
    <scope>NUCLEOTIDE SEQUENCE [LARGE SCALE GENOMIC DNA]</scope>
    <source>
        <strain evidence="12 13">JUb102</strain>
    </source>
</reference>
<evidence type="ECO:0000256" key="4">
    <source>
        <dbReference type="ARBA" id="ARBA00023026"/>
    </source>
</evidence>
<dbReference type="InterPro" id="IPR036779">
    <property type="entry name" value="LysM_dom_sf"/>
</dbReference>
<evidence type="ECO:0000256" key="8">
    <source>
        <dbReference type="ARBA" id="ARBA00029955"/>
    </source>
</evidence>
<feature type="domain" description="Big-1" evidence="10">
    <location>
        <begin position="958"/>
        <end position="1047"/>
    </location>
</feature>
<keyword evidence="6" id="KW-1015">Disulfide bond</keyword>
<comment type="similarity">
    <text evidence="2">Belongs to the intimin/invasin family.</text>
</comment>
<dbReference type="Proteomes" id="UP000295055">
    <property type="component" value="Unassembled WGS sequence"/>
</dbReference>
<dbReference type="Pfam" id="PF02369">
    <property type="entry name" value="Big_1"/>
    <property type="match status" value="13"/>
</dbReference>
<comment type="caution">
    <text evidence="12">The sequence shown here is derived from an EMBL/GenBank/DDBJ whole genome shotgun (WGS) entry which is preliminary data.</text>
</comment>
<protein>
    <recommendedName>
        <fullName evidence="3">Intimin</fullName>
    </recommendedName>
    <alternativeName>
        <fullName evidence="8">Attaching and effacing protein</fullName>
    </alternativeName>
</protein>
<dbReference type="EMBL" id="SMAS01000008">
    <property type="protein sequence ID" value="TCT30894.1"/>
    <property type="molecule type" value="Genomic_DNA"/>
</dbReference>
<gene>
    <name evidence="12" type="ORF">EC835_10843</name>
</gene>
<dbReference type="InterPro" id="IPR018392">
    <property type="entry name" value="LysM"/>
</dbReference>
<evidence type="ECO:0000256" key="7">
    <source>
        <dbReference type="ARBA" id="ARBA00023237"/>
    </source>
</evidence>
<dbReference type="FunFam" id="2.40.160.160:FF:000001">
    <property type="entry name" value="Intimin-like inverse autotransporter SinH"/>
    <property type="match status" value="1"/>
</dbReference>
<evidence type="ECO:0000313" key="13">
    <source>
        <dbReference type="Proteomes" id="UP000295055"/>
    </source>
</evidence>
<dbReference type="Gene3D" id="2.60.40.1080">
    <property type="match status" value="1"/>
</dbReference>
<keyword evidence="7" id="KW-0998">Cell outer membrane</keyword>
<feature type="domain" description="Big-1" evidence="10">
    <location>
        <begin position="1055"/>
        <end position="1149"/>
    </location>
</feature>
<dbReference type="InterPro" id="IPR003344">
    <property type="entry name" value="Big_1_dom"/>
</dbReference>
<evidence type="ECO:0000256" key="3">
    <source>
        <dbReference type="ARBA" id="ARBA00017346"/>
    </source>
</evidence>
<evidence type="ECO:0000256" key="5">
    <source>
        <dbReference type="ARBA" id="ARBA00023136"/>
    </source>
</evidence>
<dbReference type="GO" id="GO:0007155">
    <property type="term" value="P:cell adhesion"/>
    <property type="evidence" value="ECO:0007669"/>
    <property type="project" value="InterPro"/>
</dbReference>
<dbReference type="SUPFAM" id="SSF54106">
    <property type="entry name" value="LysM domain"/>
    <property type="match status" value="1"/>
</dbReference>
<dbReference type="GO" id="GO:0009279">
    <property type="term" value="C:cell outer membrane"/>
    <property type="evidence" value="ECO:0007669"/>
    <property type="project" value="UniProtKB-SubCell"/>
</dbReference>
<dbReference type="Pfam" id="PF11924">
    <property type="entry name" value="IAT_beta"/>
    <property type="match status" value="1"/>
</dbReference>
<dbReference type="PANTHER" id="PTHR39576:SF2">
    <property type="entry name" value="ATTACHING AND EFFACING PROTEIN HOMOLOG-RELATED"/>
    <property type="match status" value="1"/>
</dbReference>
<dbReference type="OrthoDB" id="8320584at2"/>
<evidence type="ECO:0000259" key="10">
    <source>
        <dbReference type="PROSITE" id="PS51127"/>
    </source>
</evidence>
<evidence type="ECO:0000313" key="12">
    <source>
        <dbReference type="EMBL" id="TCT30894.1"/>
    </source>
</evidence>
<feature type="domain" description="Big-1" evidence="10">
    <location>
        <begin position="1857"/>
        <end position="1955"/>
    </location>
</feature>
<evidence type="ECO:0000259" key="11">
    <source>
        <dbReference type="PROSITE" id="PS51782"/>
    </source>
</evidence>
<comment type="subcellular location">
    <subcellularLocation>
        <location evidence="1">Cell outer membrane</location>
    </subcellularLocation>
</comment>
<dbReference type="Pfam" id="PF09134">
    <property type="entry name" value="Invasin_D3"/>
    <property type="match status" value="3"/>
</dbReference>
<dbReference type="InterPro" id="IPR003535">
    <property type="entry name" value="Intimin/invasin_bac"/>
</dbReference>
<dbReference type="SUPFAM" id="SSF49373">
    <property type="entry name" value="Invasin/intimin cell-adhesion fragments"/>
    <property type="match status" value="18"/>
</dbReference>